<comment type="caution">
    <text evidence="9">The sequence shown here is derived from an EMBL/GenBank/DDBJ whole genome shotgun (WGS) entry which is preliminary data.</text>
</comment>
<evidence type="ECO:0000259" key="8">
    <source>
        <dbReference type="Pfam" id="PF18388"/>
    </source>
</evidence>
<comment type="subcellular location">
    <subcellularLocation>
        <location evidence="1">Preautophagosomal structure</location>
    </subcellularLocation>
</comment>
<dbReference type="EMBL" id="MCBS01020457">
    <property type="protein sequence ID" value="RKF79196.1"/>
    <property type="molecule type" value="Genomic_DNA"/>
</dbReference>
<proteinExistence type="inferred from homology"/>
<evidence type="ECO:0000313" key="9">
    <source>
        <dbReference type="EMBL" id="RKF79196.1"/>
    </source>
</evidence>
<dbReference type="AlphaFoldDB" id="A0A420IXC1"/>
<evidence type="ECO:0000256" key="5">
    <source>
        <dbReference type="ARBA" id="ARBA00022927"/>
    </source>
</evidence>
<evidence type="ECO:0000256" key="2">
    <source>
        <dbReference type="ARBA" id="ARBA00010082"/>
    </source>
</evidence>
<dbReference type="InterPro" id="IPR040666">
    <property type="entry name" value="Atg29_N"/>
</dbReference>
<feature type="region of interest" description="Disordered" evidence="7">
    <location>
        <begin position="200"/>
        <end position="237"/>
    </location>
</feature>
<feature type="region of interest" description="Disordered" evidence="7">
    <location>
        <begin position="286"/>
        <end position="311"/>
    </location>
</feature>
<dbReference type="PANTHER" id="PTHR40012:SF1">
    <property type="entry name" value="AUTOPHAGY-RELATED PROTEIN 29"/>
    <property type="match status" value="1"/>
</dbReference>
<feature type="domain" description="Atg29 N-terminal" evidence="8">
    <location>
        <begin position="10"/>
        <end position="29"/>
    </location>
</feature>
<feature type="region of interest" description="Disordered" evidence="7">
    <location>
        <begin position="326"/>
        <end position="348"/>
    </location>
</feature>
<evidence type="ECO:0000256" key="3">
    <source>
        <dbReference type="ARBA" id="ARBA00013784"/>
    </source>
</evidence>
<evidence type="ECO:0000256" key="4">
    <source>
        <dbReference type="ARBA" id="ARBA00022448"/>
    </source>
</evidence>
<dbReference type="Proteomes" id="UP000285326">
    <property type="component" value="Unassembled WGS sequence"/>
</dbReference>
<name>A0A420IXC1_9PEZI</name>
<dbReference type="PANTHER" id="PTHR40012">
    <property type="entry name" value="AUTOPHAGY-RELATED PROTEIN 29"/>
    <property type="match status" value="1"/>
</dbReference>
<dbReference type="Pfam" id="PF18388">
    <property type="entry name" value="ATG29_N"/>
    <property type="match status" value="2"/>
</dbReference>
<evidence type="ECO:0000313" key="10">
    <source>
        <dbReference type="Proteomes" id="UP000285326"/>
    </source>
</evidence>
<dbReference type="GO" id="GO:0015031">
    <property type="term" value="P:protein transport"/>
    <property type="evidence" value="ECO:0007669"/>
    <property type="project" value="UniProtKB-KW"/>
</dbReference>
<feature type="domain" description="Atg29 N-terminal" evidence="8">
    <location>
        <begin position="43"/>
        <end position="78"/>
    </location>
</feature>
<dbReference type="Gene3D" id="1.10.10.2570">
    <property type="match status" value="1"/>
</dbReference>
<dbReference type="InterPro" id="IPR039362">
    <property type="entry name" value="ATG29_sf"/>
</dbReference>
<evidence type="ECO:0000256" key="1">
    <source>
        <dbReference type="ARBA" id="ARBA00004329"/>
    </source>
</evidence>
<keyword evidence="5" id="KW-0653">Protein transport</keyword>
<keyword evidence="4" id="KW-0813">Transport</keyword>
<protein>
    <recommendedName>
        <fullName evidence="3">Autophagy-related protein 29</fullName>
    </recommendedName>
</protein>
<dbReference type="GO" id="GO:0000045">
    <property type="term" value="P:autophagosome assembly"/>
    <property type="evidence" value="ECO:0007669"/>
    <property type="project" value="InterPro"/>
</dbReference>
<reference evidence="9 10" key="1">
    <citation type="journal article" date="2018" name="BMC Genomics">
        <title>Comparative genome analyses reveal sequence features reflecting distinct modes of host-adaptation between dicot and monocot powdery mildew.</title>
        <authorList>
            <person name="Wu Y."/>
            <person name="Ma X."/>
            <person name="Pan Z."/>
            <person name="Kale S.D."/>
            <person name="Song Y."/>
            <person name="King H."/>
            <person name="Zhang Q."/>
            <person name="Presley C."/>
            <person name="Deng X."/>
            <person name="Wei C.I."/>
            <person name="Xiao S."/>
        </authorList>
    </citation>
    <scope>NUCLEOTIDE SEQUENCE [LARGE SCALE GENOMIC DNA]</scope>
    <source>
        <strain evidence="9">UMSG1</strain>
    </source>
</reference>
<feature type="compositionally biased region" description="Polar residues" evidence="7">
    <location>
        <begin position="287"/>
        <end position="311"/>
    </location>
</feature>
<comment type="similarity">
    <text evidence="2">Belongs to the ATG29 family.</text>
</comment>
<organism evidence="9 10">
    <name type="scientific">Golovinomyces cichoracearum</name>
    <dbReference type="NCBI Taxonomy" id="62708"/>
    <lineage>
        <taxon>Eukaryota</taxon>
        <taxon>Fungi</taxon>
        <taxon>Dikarya</taxon>
        <taxon>Ascomycota</taxon>
        <taxon>Pezizomycotina</taxon>
        <taxon>Leotiomycetes</taxon>
        <taxon>Erysiphales</taxon>
        <taxon>Erysiphaceae</taxon>
        <taxon>Golovinomyces</taxon>
    </lineage>
</organism>
<feature type="region of interest" description="Disordered" evidence="7">
    <location>
        <begin position="116"/>
        <end position="139"/>
    </location>
</feature>
<dbReference type="InterPro" id="IPR039113">
    <property type="entry name" value="ATG29"/>
</dbReference>
<evidence type="ECO:0000256" key="7">
    <source>
        <dbReference type="SAM" id="MobiDB-lite"/>
    </source>
</evidence>
<feature type="compositionally biased region" description="Polar residues" evidence="7">
    <location>
        <begin position="122"/>
        <end position="139"/>
    </location>
</feature>
<evidence type="ECO:0000256" key="6">
    <source>
        <dbReference type="ARBA" id="ARBA00023006"/>
    </source>
</evidence>
<dbReference type="GO" id="GO:0000407">
    <property type="term" value="C:phagophore assembly site"/>
    <property type="evidence" value="ECO:0007669"/>
    <property type="project" value="UniProtKB-SubCell"/>
</dbReference>
<sequence length="384" mass="42178">MNMASDDAQYIVFIRVPFPRGNFVDPPPVITTSLIFEASLSKQVDWNAAKDKQLSKILSNTSRKSDIDWNNLATKFEVPLTFLLQQIAYLYELKIQQMKAQIRKFRDPKVLSVSPVVPEGKSGSTGVSQEPTTFVKSGSSTVSRVSPALNHRRDTIVQLTTLKNTTRVNAPIVSHKTYANNHSASLDIDSSSSQTLSVALNQESRSPKLKCRPDSSITQPPKTISDDGNHSDSSSIYSLSDSELSTLNSVLRRPSCFTQKPGQSKQADDDEDELAFMPLKFEGDKLTPTTQKIDSRNNLNSVSETTTASDQVQQLEISNSLKSQFKFKGRDDGTPSMGSSFSDLDDTSVTQSALEEALASNMRAGGMASRMSTISQALKSKYLQ</sequence>
<gene>
    <name evidence="9" type="ORF">GcM1_204022</name>
</gene>
<accession>A0A420IXC1</accession>
<feature type="compositionally biased region" description="Polar residues" evidence="7">
    <location>
        <begin position="336"/>
        <end position="348"/>
    </location>
</feature>
<keyword evidence="6" id="KW-0072">Autophagy</keyword>